<comment type="subcellular location">
    <subcellularLocation>
        <location evidence="1 8">Cell membrane</location>
        <topology evidence="1 8">Peripheral membrane protein</topology>
    </subcellularLocation>
</comment>
<dbReference type="Gene3D" id="3.40.50.300">
    <property type="entry name" value="P-loop containing nucleotide triphosphate hydrolases"/>
    <property type="match status" value="1"/>
</dbReference>
<dbReference type="GO" id="GO:0016787">
    <property type="term" value="F:hydrolase activity"/>
    <property type="evidence" value="ECO:0007669"/>
    <property type="project" value="UniProtKB-KW"/>
</dbReference>
<feature type="domain" description="ABC transporter" evidence="9">
    <location>
        <begin position="3"/>
        <end position="246"/>
    </location>
</feature>
<protein>
    <recommendedName>
        <fullName evidence="8">Energy-coupling factor transporter ATP-binding protein EcfA2</fullName>
        <ecNumber evidence="8">7.-.-.-</ecNumber>
    </recommendedName>
</protein>
<dbReference type="InterPro" id="IPR027417">
    <property type="entry name" value="P-loop_NTPase"/>
</dbReference>
<comment type="caution">
    <text evidence="10">The sequence shown here is derived from an EMBL/GenBank/DDBJ whole genome shotgun (WGS) entry which is preliminary data.</text>
</comment>
<dbReference type="InterPro" id="IPR030946">
    <property type="entry name" value="EcfA2"/>
</dbReference>
<dbReference type="PANTHER" id="PTHR43553">
    <property type="entry name" value="HEAVY METAL TRANSPORTER"/>
    <property type="match status" value="1"/>
</dbReference>
<dbReference type="EC" id="7.-.-.-" evidence="8"/>
<evidence type="ECO:0000313" key="11">
    <source>
        <dbReference type="Proteomes" id="UP001296943"/>
    </source>
</evidence>
<keyword evidence="3 8" id="KW-1003">Cell membrane</keyword>
<dbReference type="NCBIfam" id="NF010155">
    <property type="entry name" value="PRK13634.1"/>
    <property type="match status" value="1"/>
</dbReference>
<reference evidence="10 11" key="1">
    <citation type="submission" date="2021-01" db="EMBL/GenBank/DDBJ databases">
        <title>Genomic Encyclopedia of Type Strains, Phase IV (KMG-IV): sequencing the most valuable type-strain genomes for metagenomic binning, comparative biology and taxonomic classification.</title>
        <authorList>
            <person name="Goeker M."/>
        </authorList>
    </citation>
    <scope>NUCLEOTIDE SEQUENCE [LARGE SCALE GENOMIC DNA]</scope>
    <source>
        <strain evidence="10 11">DSM 23711</strain>
    </source>
</reference>
<evidence type="ECO:0000256" key="5">
    <source>
        <dbReference type="ARBA" id="ARBA00022840"/>
    </source>
</evidence>
<dbReference type="PANTHER" id="PTHR43553:SF27">
    <property type="entry name" value="ENERGY-COUPLING FACTOR TRANSPORTER ATP-BINDING PROTEIN ECFA2"/>
    <property type="match status" value="1"/>
</dbReference>
<dbReference type="SUPFAM" id="SSF52540">
    <property type="entry name" value="P-loop containing nucleoside triphosphate hydrolases"/>
    <property type="match status" value="1"/>
</dbReference>
<dbReference type="SMART" id="SM00382">
    <property type="entry name" value="AAA"/>
    <property type="match status" value="1"/>
</dbReference>
<sequence>MDISFKNVSYTYQPNTPFEFTAIQDLSIDINSRSFVAIIGHTGSGKSTLIQHLNGLLHPTKGEITVGRFTLSANQKLKEMKELRRNVGVVFQYPEHQLFEETVAKDIAFGPKNFGVEQEEIGRRVDQAIKFVQLPEALLERSPFDLSGGQMRRASIAGVLAMNPQILVLDEPTAGLDPRGQEDMMEMFYKLHQEKQLTTILVTHSMEDALKYADKVIILNNGTKYMEGVPAELFLDKQALKKVQLDVPEVIEFLFEFERKFGVSLPYQKQSVSELATEIADRLKRS</sequence>
<evidence type="ECO:0000256" key="7">
    <source>
        <dbReference type="ARBA" id="ARBA00023136"/>
    </source>
</evidence>
<dbReference type="Proteomes" id="UP001296943">
    <property type="component" value="Unassembled WGS sequence"/>
</dbReference>
<dbReference type="InterPro" id="IPR015856">
    <property type="entry name" value="ABC_transpr_CbiO/EcfA_su"/>
</dbReference>
<keyword evidence="4 8" id="KW-0547">Nucleotide-binding</keyword>
<dbReference type="Pfam" id="PF00005">
    <property type="entry name" value="ABC_tran"/>
    <property type="match status" value="1"/>
</dbReference>
<keyword evidence="5 8" id="KW-0067">ATP-binding</keyword>
<dbReference type="NCBIfam" id="TIGR04521">
    <property type="entry name" value="ECF_ATPase_2"/>
    <property type="match status" value="1"/>
</dbReference>
<dbReference type="CDD" id="cd03225">
    <property type="entry name" value="ABC_cobalt_CbiO_domain1"/>
    <property type="match status" value="1"/>
</dbReference>
<dbReference type="InterPro" id="IPR050095">
    <property type="entry name" value="ECF_ABC_transporter_ATP-bd"/>
</dbReference>
<dbReference type="GO" id="GO:0005524">
    <property type="term" value="F:ATP binding"/>
    <property type="evidence" value="ECO:0007669"/>
    <property type="project" value="UniProtKB-KW"/>
</dbReference>
<evidence type="ECO:0000256" key="4">
    <source>
        <dbReference type="ARBA" id="ARBA00022741"/>
    </source>
</evidence>
<dbReference type="PROSITE" id="PS50893">
    <property type="entry name" value="ABC_TRANSPORTER_2"/>
    <property type="match status" value="1"/>
</dbReference>
<evidence type="ECO:0000256" key="8">
    <source>
        <dbReference type="RuleBase" id="RU365104"/>
    </source>
</evidence>
<proteinExistence type="inferred from homology"/>
<comment type="similarity">
    <text evidence="8">Belongs to the ABC transporter superfamily. Energy-coupling factor EcfA family.</text>
</comment>
<dbReference type="InterPro" id="IPR003439">
    <property type="entry name" value="ABC_transporter-like_ATP-bd"/>
</dbReference>
<keyword evidence="10" id="KW-0378">Hydrolase</keyword>
<evidence type="ECO:0000256" key="1">
    <source>
        <dbReference type="ARBA" id="ARBA00004202"/>
    </source>
</evidence>
<dbReference type="EMBL" id="JAFBDR010000026">
    <property type="protein sequence ID" value="MBM7573062.1"/>
    <property type="molecule type" value="Genomic_DNA"/>
</dbReference>
<evidence type="ECO:0000256" key="2">
    <source>
        <dbReference type="ARBA" id="ARBA00022448"/>
    </source>
</evidence>
<accession>A0ABS2N4L8</accession>
<name>A0ABS2N4L8_9BACI</name>
<evidence type="ECO:0000256" key="3">
    <source>
        <dbReference type="ARBA" id="ARBA00022475"/>
    </source>
</evidence>
<keyword evidence="11" id="KW-1185">Reference proteome</keyword>
<dbReference type="PROSITE" id="PS00211">
    <property type="entry name" value="ABC_TRANSPORTER_1"/>
    <property type="match status" value="1"/>
</dbReference>
<comment type="function">
    <text evidence="8">ATP-binding (A) component of a common energy-coupling factor (ECF) ABC-transporter complex.</text>
</comment>
<keyword evidence="6" id="KW-1278">Translocase</keyword>
<evidence type="ECO:0000256" key="6">
    <source>
        <dbReference type="ARBA" id="ARBA00022967"/>
    </source>
</evidence>
<comment type="subunit">
    <text evidence="8">Forms a stable energy-coupling factor (ECF) transporter complex composed of 2 membrane-embedded substrate-binding proteins (S component), 2 ATP-binding proteins (A component) and 2 transmembrane proteins (T component).</text>
</comment>
<evidence type="ECO:0000313" key="10">
    <source>
        <dbReference type="EMBL" id="MBM7573062.1"/>
    </source>
</evidence>
<dbReference type="RefSeq" id="WP_204501730.1">
    <property type="nucleotide sequence ID" value="NZ_JAFBDR010000026.1"/>
</dbReference>
<keyword evidence="7 8" id="KW-0472">Membrane</keyword>
<evidence type="ECO:0000259" key="9">
    <source>
        <dbReference type="PROSITE" id="PS50893"/>
    </source>
</evidence>
<gene>
    <name evidence="10" type="ORF">JOC48_003610</name>
</gene>
<organism evidence="10 11">
    <name type="scientific">Aquibacillus albus</name>
    <dbReference type="NCBI Taxonomy" id="1168171"/>
    <lineage>
        <taxon>Bacteria</taxon>
        <taxon>Bacillati</taxon>
        <taxon>Bacillota</taxon>
        <taxon>Bacilli</taxon>
        <taxon>Bacillales</taxon>
        <taxon>Bacillaceae</taxon>
        <taxon>Aquibacillus</taxon>
    </lineage>
</organism>
<dbReference type="InterPro" id="IPR017871">
    <property type="entry name" value="ABC_transporter-like_CS"/>
</dbReference>
<dbReference type="InterPro" id="IPR003593">
    <property type="entry name" value="AAA+_ATPase"/>
</dbReference>
<keyword evidence="2 8" id="KW-0813">Transport</keyword>